<dbReference type="EMBL" id="MU859312">
    <property type="protein sequence ID" value="KAK3947792.1"/>
    <property type="molecule type" value="Genomic_DNA"/>
</dbReference>
<proteinExistence type="predicted"/>
<dbReference type="AlphaFoldDB" id="A0AAN6SB69"/>
<gene>
    <name evidence="2" type="ORF">QBC32DRAFT_353305</name>
</gene>
<name>A0AAN6SB69_9PEZI</name>
<evidence type="ECO:0000313" key="3">
    <source>
        <dbReference type="Proteomes" id="UP001303222"/>
    </source>
</evidence>
<reference evidence="2" key="2">
    <citation type="submission" date="2023-06" db="EMBL/GenBank/DDBJ databases">
        <authorList>
            <consortium name="Lawrence Berkeley National Laboratory"/>
            <person name="Mondo S.J."/>
            <person name="Hensen N."/>
            <person name="Bonometti L."/>
            <person name="Westerberg I."/>
            <person name="Brannstrom I.O."/>
            <person name="Guillou S."/>
            <person name="Cros-Aarteil S."/>
            <person name="Calhoun S."/>
            <person name="Haridas S."/>
            <person name="Kuo A."/>
            <person name="Pangilinan J."/>
            <person name="Riley R."/>
            <person name="Labutti K."/>
            <person name="Andreopoulos B."/>
            <person name="Lipzen A."/>
            <person name="Chen C."/>
            <person name="Yanf M."/>
            <person name="Daum C."/>
            <person name="Ng V."/>
            <person name="Clum A."/>
            <person name="Steindorff A."/>
            <person name="Ohm R."/>
            <person name="Martin F."/>
            <person name="Silar P."/>
            <person name="Natvig D."/>
            <person name="Lalanne C."/>
            <person name="Gautier V."/>
            <person name="Ament-Velasquez S.L."/>
            <person name="Kruys A."/>
            <person name="Hutchinson M.I."/>
            <person name="Powell A.J."/>
            <person name="Barry K."/>
            <person name="Miller A.N."/>
            <person name="Grigoriev I.V."/>
            <person name="Debuchy R."/>
            <person name="Gladieux P."/>
            <person name="Thoren M.H."/>
            <person name="Johannesson H."/>
        </authorList>
    </citation>
    <scope>NUCLEOTIDE SEQUENCE</scope>
    <source>
        <strain evidence="2">CBS 626.80</strain>
    </source>
</reference>
<dbReference type="Proteomes" id="UP001303222">
    <property type="component" value="Unassembled WGS sequence"/>
</dbReference>
<evidence type="ECO:0000313" key="2">
    <source>
        <dbReference type="EMBL" id="KAK3947792.1"/>
    </source>
</evidence>
<keyword evidence="1" id="KW-0472">Membrane</keyword>
<evidence type="ECO:0000256" key="1">
    <source>
        <dbReference type="SAM" id="Phobius"/>
    </source>
</evidence>
<keyword evidence="3" id="KW-1185">Reference proteome</keyword>
<keyword evidence="1" id="KW-0812">Transmembrane</keyword>
<feature type="transmembrane region" description="Helical" evidence="1">
    <location>
        <begin position="141"/>
        <end position="163"/>
    </location>
</feature>
<reference evidence="2" key="1">
    <citation type="journal article" date="2023" name="Mol. Phylogenet. Evol.">
        <title>Genome-scale phylogeny and comparative genomics of the fungal order Sordariales.</title>
        <authorList>
            <person name="Hensen N."/>
            <person name="Bonometti L."/>
            <person name="Westerberg I."/>
            <person name="Brannstrom I.O."/>
            <person name="Guillou S."/>
            <person name="Cros-Aarteil S."/>
            <person name="Calhoun S."/>
            <person name="Haridas S."/>
            <person name="Kuo A."/>
            <person name="Mondo S."/>
            <person name="Pangilinan J."/>
            <person name="Riley R."/>
            <person name="LaButti K."/>
            <person name="Andreopoulos B."/>
            <person name="Lipzen A."/>
            <person name="Chen C."/>
            <person name="Yan M."/>
            <person name="Daum C."/>
            <person name="Ng V."/>
            <person name="Clum A."/>
            <person name="Steindorff A."/>
            <person name="Ohm R.A."/>
            <person name="Martin F."/>
            <person name="Silar P."/>
            <person name="Natvig D.O."/>
            <person name="Lalanne C."/>
            <person name="Gautier V."/>
            <person name="Ament-Velasquez S.L."/>
            <person name="Kruys A."/>
            <person name="Hutchinson M.I."/>
            <person name="Powell A.J."/>
            <person name="Barry K."/>
            <person name="Miller A.N."/>
            <person name="Grigoriev I.V."/>
            <person name="Debuchy R."/>
            <person name="Gladieux P."/>
            <person name="Hiltunen Thoren M."/>
            <person name="Johannesson H."/>
        </authorList>
    </citation>
    <scope>NUCLEOTIDE SEQUENCE</scope>
    <source>
        <strain evidence="2">CBS 626.80</strain>
    </source>
</reference>
<keyword evidence="1" id="KW-1133">Transmembrane helix</keyword>
<comment type="caution">
    <text evidence="2">The sequence shown here is derived from an EMBL/GenBank/DDBJ whole genome shotgun (WGS) entry which is preliminary data.</text>
</comment>
<organism evidence="2 3">
    <name type="scientific">Pseudoneurospora amorphoporcata</name>
    <dbReference type="NCBI Taxonomy" id="241081"/>
    <lineage>
        <taxon>Eukaryota</taxon>
        <taxon>Fungi</taxon>
        <taxon>Dikarya</taxon>
        <taxon>Ascomycota</taxon>
        <taxon>Pezizomycotina</taxon>
        <taxon>Sordariomycetes</taxon>
        <taxon>Sordariomycetidae</taxon>
        <taxon>Sordariales</taxon>
        <taxon>Sordariaceae</taxon>
        <taxon>Pseudoneurospora</taxon>
    </lineage>
</organism>
<accession>A0AAN6SB69</accession>
<sequence>MLQNHPPTTYLVLIPRILLHPSLLPSSPLPTKNPEHPLRLPSLFQNYLRVLAPPPLGTRPSCQPQLTAFFFLTLALHRPSLDLLLVRPLSPVVSWRSVESQRECLAKVPRYVEGTDRQVQDWTLGDVKSGGKMMRMKTFTLMLLFFGMLDAVVVLMAAVYILFPPSSGPGG</sequence>
<protein>
    <submittedName>
        <fullName evidence="2">Uncharacterized protein</fullName>
    </submittedName>
</protein>